<gene>
    <name evidence="1" type="ORF">ACFQWB_11560</name>
</gene>
<accession>A0ABW2V712</accession>
<reference evidence="2" key="1">
    <citation type="journal article" date="2019" name="Int. J. Syst. Evol. Microbiol.">
        <title>The Global Catalogue of Microorganisms (GCM) 10K type strain sequencing project: providing services to taxonomists for standard genome sequencing and annotation.</title>
        <authorList>
            <consortium name="The Broad Institute Genomics Platform"/>
            <consortium name="The Broad Institute Genome Sequencing Center for Infectious Disease"/>
            <person name="Wu L."/>
            <person name="Ma J."/>
        </authorList>
    </citation>
    <scope>NUCLEOTIDE SEQUENCE [LARGE SCALE GENOMIC DNA]</scope>
    <source>
        <strain evidence="2">JCM 18657</strain>
    </source>
</reference>
<dbReference type="Proteomes" id="UP001596528">
    <property type="component" value="Unassembled WGS sequence"/>
</dbReference>
<name>A0ABW2V712_9BACL</name>
<proteinExistence type="predicted"/>
<dbReference type="RefSeq" id="WP_138790081.1">
    <property type="nucleotide sequence ID" value="NZ_JBHTGQ010000024.1"/>
</dbReference>
<sequence length="126" mass="13936">MGERCIADARTGESHRTVRTTYGAQTLTYRTYTPTLAYRTHTLPSPSGGGFYFGGSLVLGSMFRNEKKCGCIPRAKPERFRPARKANALIRALAKTGVLIRPFTKSARLSATLDRSCEMETPLFLS</sequence>
<keyword evidence="2" id="KW-1185">Reference proteome</keyword>
<protein>
    <submittedName>
        <fullName evidence="1">Uncharacterized protein</fullName>
    </submittedName>
</protein>
<comment type="caution">
    <text evidence="1">The sequence shown here is derived from an EMBL/GenBank/DDBJ whole genome shotgun (WGS) entry which is preliminary data.</text>
</comment>
<dbReference type="EMBL" id="JBHTGQ010000024">
    <property type="protein sequence ID" value="MFC7750561.1"/>
    <property type="molecule type" value="Genomic_DNA"/>
</dbReference>
<evidence type="ECO:0000313" key="1">
    <source>
        <dbReference type="EMBL" id="MFC7750561.1"/>
    </source>
</evidence>
<evidence type="ECO:0000313" key="2">
    <source>
        <dbReference type="Proteomes" id="UP001596528"/>
    </source>
</evidence>
<organism evidence="1 2">
    <name type="scientific">Paenibacillus thermoaerophilus</name>
    <dbReference type="NCBI Taxonomy" id="1215385"/>
    <lineage>
        <taxon>Bacteria</taxon>
        <taxon>Bacillati</taxon>
        <taxon>Bacillota</taxon>
        <taxon>Bacilli</taxon>
        <taxon>Bacillales</taxon>
        <taxon>Paenibacillaceae</taxon>
        <taxon>Paenibacillus</taxon>
    </lineage>
</organism>